<proteinExistence type="predicted"/>
<dbReference type="GO" id="GO:0006897">
    <property type="term" value="P:endocytosis"/>
    <property type="evidence" value="ECO:0007669"/>
    <property type="project" value="InterPro"/>
</dbReference>
<evidence type="ECO:0000259" key="1">
    <source>
        <dbReference type="Pfam" id="PF07933"/>
    </source>
</evidence>
<dbReference type="AlphaFoldDB" id="A0A4D6LC04"/>
<evidence type="ECO:0000313" key="2">
    <source>
        <dbReference type="EMBL" id="QCD86000.1"/>
    </source>
</evidence>
<evidence type="ECO:0000313" key="3">
    <source>
        <dbReference type="Proteomes" id="UP000501690"/>
    </source>
</evidence>
<dbReference type="GO" id="GO:0016020">
    <property type="term" value="C:membrane"/>
    <property type="evidence" value="ECO:0007669"/>
    <property type="project" value="InterPro"/>
</dbReference>
<dbReference type="InterPro" id="IPR011993">
    <property type="entry name" value="PH-like_dom_sf"/>
</dbReference>
<dbReference type="Pfam" id="PF07933">
    <property type="entry name" value="DUF1681"/>
    <property type="match status" value="1"/>
</dbReference>
<name>A0A4D6LC04_VIGUN</name>
<organism evidence="2 3">
    <name type="scientific">Vigna unguiculata</name>
    <name type="common">Cowpea</name>
    <dbReference type="NCBI Taxonomy" id="3917"/>
    <lineage>
        <taxon>Eukaryota</taxon>
        <taxon>Viridiplantae</taxon>
        <taxon>Streptophyta</taxon>
        <taxon>Embryophyta</taxon>
        <taxon>Tracheophyta</taxon>
        <taxon>Spermatophyta</taxon>
        <taxon>Magnoliopsida</taxon>
        <taxon>eudicotyledons</taxon>
        <taxon>Gunneridae</taxon>
        <taxon>Pentapetalae</taxon>
        <taxon>rosids</taxon>
        <taxon>fabids</taxon>
        <taxon>Fabales</taxon>
        <taxon>Fabaceae</taxon>
        <taxon>Papilionoideae</taxon>
        <taxon>50 kb inversion clade</taxon>
        <taxon>NPAAA clade</taxon>
        <taxon>indigoferoid/millettioid clade</taxon>
        <taxon>Phaseoleae</taxon>
        <taxon>Vigna</taxon>
    </lineage>
</organism>
<sequence length="104" mass="12545">MEQYEFEIRCLKLTHNHENLDPTVCTSSDNYKCSESNKIWPKRIHIVSHRDYCEYECNEPVLNLSCYFILKIEDDYDMHTFIRLGINERNKAFDFSVTLSYHEI</sequence>
<feature type="domain" description="NECAP PHear" evidence="1">
    <location>
        <begin position="58"/>
        <end position="102"/>
    </location>
</feature>
<dbReference type="InterPro" id="IPR012466">
    <property type="entry name" value="NECAP_PHear"/>
</dbReference>
<dbReference type="EMBL" id="CP039347">
    <property type="protein sequence ID" value="QCD86000.1"/>
    <property type="molecule type" value="Genomic_DNA"/>
</dbReference>
<gene>
    <name evidence="2" type="ORF">DEO72_LG3g521</name>
</gene>
<dbReference type="Gene3D" id="2.30.29.30">
    <property type="entry name" value="Pleckstrin-homology domain (PH domain)/Phosphotyrosine-binding domain (PTB)"/>
    <property type="match status" value="1"/>
</dbReference>
<protein>
    <submittedName>
        <fullName evidence="2">NECAP-1 protein</fullName>
    </submittedName>
</protein>
<dbReference type="SUPFAM" id="SSF50729">
    <property type="entry name" value="PH domain-like"/>
    <property type="match status" value="1"/>
</dbReference>
<dbReference type="Proteomes" id="UP000501690">
    <property type="component" value="Linkage Group LG3"/>
</dbReference>
<reference evidence="2 3" key="1">
    <citation type="submission" date="2019-04" db="EMBL/GenBank/DDBJ databases">
        <title>An improved genome assembly and genetic linkage map for asparagus bean, Vigna unguiculata ssp. sesquipedialis.</title>
        <authorList>
            <person name="Xia Q."/>
            <person name="Zhang R."/>
            <person name="Dong Y."/>
        </authorList>
    </citation>
    <scope>NUCLEOTIDE SEQUENCE [LARGE SCALE GENOMIC DNA]</scope>
    <source>
        <tissue evidence="2">Leaf</tissue>
    </source>
</reference>
<accession>A0A4D6LC04</accession>
<keyword evidence="3" id="KW-1185">Reference proteome</keyword>